<proteinExistence type="predicted"/>
<dbReference type="AlphaFoldDB" id="A0A7R9CXI4"/>
<accession>A0A7R9CXI4</accession>
<organism evidence="1">
    <name type="scientific">Timema cristinae</name>
    <name type="common">Walking stick</name>
    <dbReference type="NCBI Taxonomy" id="61476"/>
    <lineage>
        <taxon>Eukaryota</taxon>
        <taxon>Metazoa</taxon>
        <taxon>Ecdysozoa</taxon>
        <taxon>Arthropoda</taxon>
        <taxon>Hexapoda</taxon>
        <taxon>Insecta</taxon>
        <taxon>Pterygota</taxon>
        <taxon>Neoptera</taxon>
        <taxon>Polyneoptera</taxon>
        <taxon>Phasmatodea</taxon>
        <taxon>Timematodea</taxon>
        <taxon>Timematoidea</taxon>
        <taxon>Timematidae</taxon>
        <taxon>Timema</taxon>
    </lineage>
</organism>
<dbReference type="EMBL" id="OC319110">
    <property type="protein sequence ID" value="CAD7404285.1"/>
    <property type="molecule type" value="Genomic_DNA"/>
</dbReference>
<protein>
    <submittedName>
        <fullName evidence="1">Uncharacterized protein</fullName>
    </submittedName>
</protein>
<reference evidence="1" key="1">
    <citation type="submission" date="2020-11" db="EMBL/GenBank/DDBJ databases">
        <authorList>
            <person name="Tran Van P."/>
        </authorList>
    </citation>
    <scope>NUCLEOTIDE SEQUENCE</scope>
</reference>
<name>A0A7R9CXI4_TIMCR</name>
<evidence type="ECO:0000313" key="1">
    <source>
        <dbReference type="EMBL" id="CAD7404285.1"/>
    </source>
</evidence>
<sequence>MYRAVRTLEMIGAYFRLLCATYRLVRKRRLQNRRWWVRPILRNRQRHGDFNNMFKELRYTDHEEFYQYVRMTPGQFDQLHFLVAPLLKKRSHRTPLSTELRLAVLLRL</sequence>
<gene>
    <name evidence="1" type="ORF">TCEB3V08_LOCUS7425</name>
</gene>